<dbReference type="Gene3D" id="3.20.80.10">
    <property type="entry name" value="Regulatory factor, effector binding domain"/>
    <property type="match status" value="1"/>
</dbReference>
<feature type="domain" description="AraC effector-binding" evidence="1">
    <location>
        <begin position="1"/>
        <end position="155"/>
    </location>
</feature>
<dbReference type="RefSeq" id="WP_389361462.1">
    <property type="nucleotide sequence ID" value="NZ_JBIACK010000005.1"/>
</dbReference>
<evidence type="ECO:0000313" key="3">
    <source>
        <dbReference type="Proteomes" id="UP001601059"/>
    </source>
</evidence>
<dbReference type="InterPro" id="IPR029442">
    <property type="entry name" value="GyrI-like"/>
</dbReference>
<proteinExistence type="predicted"/>
<dbReference type="Pfam" id="PF06445">
    <property type="entry name" value="GyrI-like"/>
    <property type="match status" value="1"/>
</dbReference>
<dbReference type="Proteomes" id="UP001601059">
    <property type="component" value="Unassembled WGS sequence"/>
</dbReference>
<dbReference type="InterPro" id="IPR010499">
    <property type="entry name" value="AraC_E-bd"/>
</dbReference>
<comment type="caution">
    <text evidence="2">The sequence shown here is derived from an EMBL/GenBank/DDBJ whole genome shotgun (WGS) entry which is preliminary data.</text>
</comment>
<evidence type="ECO:0000313" key="2">
    <source>
        <dbReference type="EMBL" id="MFE8701503.1"/>
    </source>
</evidence>
<dbReference type="SMART" id="SM00871">
    <property type="entry name" value="AraC_E_bind"/>
    <property type="match status" value="1"/>
</dbReference>
<accession>A0ABW6KB89</accession>
<dbReference type="InterPro" id="IPR011256">
    <property type="entry name" value="Reg_factor_effector_dom_sf"/>
</dbReference>
<sequence>MEKEINGVRELKEKKLVGYRVVCKDGTEYAKEIPKAAIVLEQRKSEIKQLVEPVKLIGAFKAKETSEEYDGYWVCFEVHKFEDIPEEMVGLQIPSQKVAVLDFNGHRSKIFNVYTHLHEWINENGYKRLPEKWTLEIYSEWSESENKVDLCDPIE</sequence>
<evidence type="ECO:0000259" key="1">
    <source>
        <dbReference type="SMART" id="SM00871"/>
    </source>
</evidence>
<organism evidence="2 3">
    <name type="scientific">Cytobacillus spartinae</name>
    <dbReference type="NCBI Taxonomy" id="3299023"/>
    <lineage>
        <taxon>Bacteria</taxon>
        <taxon>Bacillati</taxon>
        <taxon>Bacillota</taxon>
        <taxon>Bacilli</taxon>
        <taxon>Bacillales</taxon>
        <taxon>Bacillaceae</taxon>
        <taxon>Cytobacillus</taxon>
    </lineage>
</organism>
<gene>
    <name evidence="2" type="ORF">ACFYKX_12940</name>
</gene>
<dbReference type="EMBL" id="JBIACK010000005">
    <property type="protein sequence ID" value="MFE8701503.1"/>
    <property type="molecule type" value="Genomic_DNA"/>
</dbReference>
<reference evidence="2 3" key="1">
    <citation type="submission" date="2024-08" db="EMBL/GenBank/DDBJ databases">
        <title>Two novel Cytobacillus novel species.</title>
        <authorList>
            <person name="Liu G."/>
        </authorList>
    </citation>
    <scope>NUCLEOTIDE SEQUENCE [LARGE SCALE GENOMIC DNA]</scope>
    <source>
        <strain evidence="2 3">FJAT-54145</strain>
    </source>
</reference>
<protein>
    <submittedName>
        <fullName evidence="2">GyrI-like domain-containing protein</fullName>
    </submittedName>
</protein>
<keyword evidence="3" id="KW-1185">Reference proteome</keyword>
<dbReference type="SUPFAM" id="SSF55136">
    <property type="entry name" value="Probable bacterial effector-binding domain"/>
    <property type="match status" value="1"/>
</dbReference>
<name>A0ABW6KB89_9BACI</name>